<dbReference type="PANTHER" id="PTHR43283">
    <property type="entry name" value="BETA-LACTAMASE-RELATED"/>
    <property type="match status" value="1"/>
</dbReference>
<evidence type="ECO:0000313" key="5">
    <source>
        <dbReference type="Proteomes" id="UP000700596"/>
    </source>
</evidence>
<evidence type="ECO:0000313" key="4">
    <source>
        <dbReference type="EMBL" id="KAH7138893.1"/>
    </source>
</evidence>
<gene>
    <name evidence="4" type="ORF">B0J11DRAFT_27658</name>
</gene>
<protein>
    <submittedName>
        <fullName evidence="4">Beta-lactamase/transpeptidase-like protein</fullName>
    </submittedName>
</protein>
<dbReference type="EMBL" id="JAGMWT010000001">
    <property type="protein sequence ID" value="KAH7138893.1"/>
    <property type="molecule type" value="Genomic_DNA"/>
</dbReference>
<dbReference type="InterPro" id="IPR012338">
    <property type="entry name" value="Beta-lactam/transpept-like"/>
</dbReference>
<accession>A0A9P9EK08</accession>
<comment type="caution">
    <text evidence="4">The sequence shown here is derived from an EMBL/GenBank/DDBJ whole genome shotgun (WGS) entry which is preliminary data.</text>
</comment>
<keyword evidence="2" id="KW-0378">Hydrolase</keyword>
<dbReference type="InterPro" id="IPR050789">
    <property type="entry name" value="Diverse_Enzym_Activities"/>
</dbReference>
<organism evidence="4 5">
    <name type="scientific">Dendryphion nanum</name>
    <dbReference type="NCBI Taxonomy" id="256645"/>
    <lineage>
        <taxon>Eukaryota</taxon>
        <taxon>Fungi</taxon>
        <taxon>Dikarya</taxon>
        <taxon>Ascomycota</taxon>
        <taxon>Pezizomycotina</taxon>
        <taxon>Dothideomycetes</taxon>
        <taxon>Pleosporomycetidae</taxon>
        <taxon>Pleosporales</taxon>
        <taxon>Torulaceae</taxon>
        <taxon>Dendryphion</taxon>
    </lineage>
</organism>
<dbReference type="Gene3D" id="3.40.710.10">
    <property type="entry name" value="DD-peptidase/beta-lactamase superfamily"/>
    <property type="match status" value="1"/>
</dbReference>
<dbReference type="Proteomes" id="UP000700596">
    <property type="component" value="Unassembled WGS sequence"/>
</dbReference>
<dbReference type="GO" id="GO:0016787">
    <property type="term" value="F:hydrolase activity"/>
    <property type="evidence" value="ECO:0007669"/>
    <property type="project" value="UniProtKB-KW"/>
</dbReference>
<dbReference type="OrthoDB" id="428260at2759"/>
<dbReference type="PANTHER" id="PTHR43283:SF17">
    <property type="entry name" value="(LOVD), PUTATIVE (AFU_ORTHOLOGUE AFUA_5G00920)-RELATED"/>
    <property type="match status" value="1"/>
</dbReference>
<dbReference type="SUPFAM" id="SSF56601">
    <property type="entry name" value="beta-lactamase/transpeptidase-like"/>
    <property type="match status" value="1"/>
</dbReference>
<feature type="domain" description="Beta-lactamase-related" evidence="3">
    <location>
        <begin position="47"/>
        <end position="390"/>
    </location>
</feature>
<dbReference type="Pfam" id="PF00144">
    <property type="entry name" value="Beta-lactamase"/>
    <property type="match status" value="1"/>
</dbReference>
<dbReference type="AlphaFoldDB" id="A0A9P9EK08"/>
<keyword evidence="5" id="KW-1185">Reference proteome</keyword>
<dbReference type="InterPro" id="IPR001466">
    <property type="entry name" value="Beta-lactam-related"/>
</dbReference>
<evidence type="ECO:0000256" key="1">
    <source>
        <dbReference type="ARBA" id="ARBA00009009"/>
    </source>
</evidence>
<comment type="similarity">
    <text evidence="1">Belongs to the class-A beta-lactamase family.</text>
</comment>
<sequence length="412" mass="44746">MSSTLRSQIDSTTSSSPPTQLAIVLLAWSATSSNSPQELISHTSGHTHLDEKKSHPVTLDSIFRLASCTKLITSLAALRLVQAGKLSLDDSEIISTHLPELVVQEVFTSAPGEPFTYKKRKNPITLRALLTHSSGSGIDLIDERLKAWRKARGERSLTLTGPVAEAHSVPLLFEPGEGWVYGGGLDWAGLLVERVSGIRFGEFLRKEIFDIVGCDERIGFMGDLRSAGISEEDIVQTVTRKGDGSGSLKAWPTVSSKAELGGGGLLASSRNFGKVLRDLIAGESRLLERRWIDALFEPQFEEGGMAVLALRKSVPVFRQMTGPLTDSITPEGVNHGLGGMVIREDSEVLGKTTGTMTWGGAFSCMWFVNREQGVAAYYASNVFPPMDPPTSKLTNEFIKEVWTKAGKDRVNS</sequence>
<evidence type="ECO:0000259" key="3">
    <source>
        <dbReference type="Pfam" id="PF00144"/>
    </source>
</evidence>
<evidence type="ECO:0000256" key="2">
    <source>
        <dbReference type="ARBA" id="ARBA00022801"/>
    </source>
</evidence>
<name>A0A9P9EK08_9PLEO</name>
<proteinExistence type="inferred from homology"/>
<reference evidence="4" key="1">
    <citation type="journal article" date="2021" name="Nat. Commun.">
        <title>Genetic determinants of endophytism in the Arabidopsis root mycobiome.</title>
        <authorList>
            <person name="Mesny F."/>
            <person name="Miyauchi S."/>
            <person name="Thiergart T."/>
            <person name="Pickel B."/>
            <person name="Atanasova L."/>
            <person name="Karlsson M."/>
            <person name="Huettel B."/>
            <person name="Barry K.W."/>
            <person name="Haridas S."/>
            <person name="Chen C."/>
            <person name="Bauer D."/>
            <person name="Andreopoulos W."/>
            <person name="Pangilinan J."/>
            <person name="LaButti K."/>
            <person name="Riley R."/>
            <person name="Lipzen A."/>
            <person name="Clum A."/>
            <person name="Drula E."/>
            <person name="Henrissat B."/>
            <person name="Kohler A."/>
            <person name="Grigoriev I.V."/>
            <person name="Martin F.M."/>
            <person name="Hacquard S."/>
        </authorList>
    </citation>
    <scope>NUCLEOTIDE SEQUENCE</scope>
    <source>
        <strain evidence="4">MPI-CAGE-CH-0243</strain>
    </source>
</reference>